<feature type="transmembrane region" description="Helical" evidence="1">
    <location>
        <begin position="6"/>
        <end position="28"/>
    </location>
</feature>
<reference evidence="2 3" key="1">
    <citation type="journal article" date="2016" name="Mol. Biol. Evol.">
        <title>Comparative Genomics of Early-Diverging Mushroom-Forming Fungi Provides Insights into the Origins of Lignocellulose Decay Capabilities.</title>
        <authorList>
            <person name="Nagy L.G."/>
            <person name="Riley R."/>
            <person name="Tritt A."/>
            <person name="Adam C."/>
            <person name="Daum C."/>
            <person name="Floudas D."/>
            <person name="Sun H."/>
            <person name="Yadav J.S."/>
            <person name="Pangilinan J."/>
            <person name="Larsson K.H."/>
            <person name="Matsuura K."/>
            <person name="Barry K."/>
            <person name="Labutti K."/>
            <person name="Kuo R."/>
            <person name="Ohm R.A."/>
            <person name="Bhattacharya S.S."/>
            <person name="Shirouzu T."/>
            <person name="Yoshinaga Y."/>
            <person name="Martin F.M."/>
            <person name="Grigoriev I.V."/>
            <person name="Hibbett D.S."/>
        </authorList>
    </citation>
    <scope>NUCLEOTIDE SEQUENCE [LARGE SCALE GENOMIC DNA]</scope>
    <source>
        <strain evidence="2 3">CBS 109695</strain>
    </source>
</reference>
<organism evidence="2 3">
    <name type="scientific">Athelia psychrophila</name>
    <dbReference type="NCBI Taxonomy" id="1759441"/>
    <lineage>
        <taxon>Eukaryota</taxon>
        <taxon>Fungi</taxon>
        <taxon>Dikarya</taxon>
        <taxon>Basidiomycota</taxon>
        <taxon>Agaricomycotina</taxon>
        <taxon>Agaricomycetes</taxon>
        <taxon>Agaricomycetidae</taxon>
        <taxon>Atheliales</taxon>
        <taxon>Atheliaceae</taxon>
        <taxon>Athelia</taxon>
    </lineage>
</organism>
<feature type="transmembrane region" description="Helical" evidence="1">
    <location>
        <begin position="49"/>
        <end position="71"/>
    </location>
</feature>
<keyword evidence="1" id="KW-0472">Membrane</keyword>
<dbReference type="Proteomes" id="UP000076532">
    <property type="component" value="Unassembled WGS sequence"/>
</dbReference>
<name>A0A166IPY8_9AGAM</name>
<feature type="transmembrane region" description="Helical" evidence="1">
    <location>
        <begin position="123"/>
        <end position="144"/>
    </location>
</feature>
<feature type="transmembrane region" description="Helical" evidence="1">
    <location>
        <begin position="252"/>
        <end position="274"/>
    </location>
</feature>
<dbReference type="EMBL" id="KV417558">
    <property type="protein sequence ID" value="KZP20055.1"/>
    <property type="molecule type" value="Genomic_DNA"/>
</dbReference>
<feature type="transmembrane region" description="Helical" evidence="1">
    <location>
        <begin position="91"/>
        <end position="111"/>
    </location>
</feature>
<keyword evidence="1" id="KW-1133">Transmembrane helix</keyword>
<keyword evidence="1" id="KW-0812">Transmembrane</keyword>
<feature type="transmembrane region" description="Helical" evidence="1">
    <location>
        <begin position="164"/>
        <end position="186"/>
    </location>
</feature>
<feature type="transmembrane region" description="Helical" evidence="1">
    <location>
        <begin position="223"/>
        <end position="240"/>
    </location>
</feature>
<evidence type="ECO:0000313" key="2">
    <source>
        <dbReference type="EMBL" id="KZP20055.1"/>
    </source>
</evidence>
<keyword evidence="3" id="KW-1185">Reference proteome</keyword>
<protein>
    <recommendedName>
        <fullName evidence="4">Transmembrane protein</fullName>
    </recommendedName>
</protein>
<proteinExistence type="predicted"/>
<evidence type="ECO:0000313" key="3">
    <source>
        <dbReference type="Proteomes" id="UP000076532"/>
    </source>
</evidence>
<evidence type="ECO:0008006" key="4">
    <source>
        <dbReference type="Google" id="ProtNLM"/>
    </source>
</evidence>
<gene>
    <name evidence="2" type="ORF">FIBSPDRAFT_954899</name>
</gene>
<sequence length="307" mass="34479">MSQELLQYQIAAYGSVVVATAFVQEWLLCVDEEVEMCKETRIRYSGPILLYWLSRFATLLYVISNGIVSTHVQLVLGAVPPPWWWFSVNKIWFWTLCISLVTTSLLFFIRVLAIFSRSLTTRILFTALWAVTGVAPHLLVWSNLGPKCSLGPGFALPFNSCLGSSMYMLSLFLALVFHNSFVFVCVTREIGPGAFKGMRYTRSLITGEGFHVVSKSLLRSGQLYFGVTMTLLVPTAAMYWDVQAYWIDNSNLVPGTYVTVSCLVTCRVFRMLLLCRHRKEQSDREIGTTEVAAMVMVAMARADAPNA</sequence>
<accession>A0A166IPY8</accession>
<evidence type="ECO:0000256" key="1">
    <source>
        <dbReference type="SAM" id="Phobius"/>
    </source>
</evidence>
<dbReference type="AlphaFoldDB" id="A0A166IPY8"/>